<keyword evidence="1" id="KW-0732">Signal</keyword>
<feature type="chain" id="PRO_5029477373" description="TonB C-terminal domain-containing protein" evidence="1">
    <location>
        <begin position="18"/>
        <end position="385"/>
    </location>
</feature>
<evidence type="ECO:0000259" key="2">
    <source>
        <dbReference type="PROSITE" id="PS52015"/>
    </source>
</evidence>
<dbReference type="RefSeq" id="WP_157583260.1">
    <property type="nucleotide sequence ID" value="NZ_WPIN01000001.1"/>
</dbReference>
<proteinExistence type="predicted"/>
<name>A0A7K1S6E3_9BACT</name>
<keyword evidence="4" id="KW-1185">Reference proteome</keyword>
<feature type="domain" description="TonB C-terminal" evidence="2">
    <location>
        <begin position="249"/>
        <end position="341"/>
    </location>
</feature>
<dbReference type="AlphaFoldDB" id="A0A7K1S6E3"/>
<reference evidence="3 4" key="1">
    <citation type="submission" date="2019-12" db="EMBL/GenBank/DDBJ databases">
        <title>Spirosoma sp. HMF4905 genome sequencing and assembly.</title>
        <authorList>
            <person name="Kang H."/>
            <person name="Cha I."/>
            <person name="Kim H."/>
            <person name="Joh K."/>
        </authorList>
    </citation>
    <scope>NUCLEOTIDE SEQUENCE [LARGE SCALE GENOMIC DNA]</scope>
    <source>
        <strain evidence="3 4">HMF4905</strain>
    </source>
</reference>
<protein>
    <recommendedName>
        <fullName evidence="2">TonB C-terminal domain-containing protein</fullName>
    </recommendedName>
</protein>
<dbReference type="PROSITE" id="PS52015">
    <property type="entry name" value="TONB_CTD"/>
    <property type="match status" value="1"/>
</dbReference>
<evidence type="ECO:0000313" key="3">
    <source>
        <dbReference type="EMBL" id="MVM29188.1"/>
    </source>
</evidence>
<gene>
    <name evidence="3" type="ORF">GO755_04025</name>
</gene>
<dbReference type="SUPFAM" id="SSF74653">
    <property type="entry name" value="TolA/TonB C-terminal domain"/>
    <property type="match status" value="1"/>
</dbReference>
<dbReference type="GO" id="GO:0055085">
    <property type="term" value="P:transmembrane transport"/>
    <property type="evidence" value="ECO:0007669"/>
    <property type="project" value="InterPro"/>
</dbReference>
<sequence length="385" mass="43422">MMIRLILFVFVSCASVAKIHGQITVYQDEKGQILTTSDSYATGRQTTSTASYIKVTFLGNPFFTFPVWQEGKVQLDRAGKELDCQLAYNLVTSEVLCRFAGDSAVKVITPELFTINNTTFVRLQNSIAGLEYRTYFSLLHNGPTKLWMSLSNQIEPRNSAEEIKTRYYKDLNIQGIYRTKTKYYIQKGEAEPKLINLSKKLLLEALSDQTEALDSKIPARQLTTNDLIDAVNVYDSLTVEERKNLAHLSKEELFKRTLQPKITYPGWVGKQGIYGRVYAGFEVDSQGTIKNVVILSPDNVGFGFTAEVKKALETLATVDPSLSGKYALPVAFTYTNKKETSGPHVPINRLPDDRLDGRRMLDEVVIPYIVTTPITTSREVWGYYK</sequence>
<dbReference type="Gene3D" id="3.30.1150.10">
    <property type="match status" value="1"/>
</dbReference>
<dbReference type="InterPro" id="IPR037682">
    <property type="entry name" value="TonB_C"/>
</dbReference>
<dbReference type="EMBL" id="WPIN01000001">
    <property type="protein sequence ID" value="MVM29188.1"/>
    <property type="molecule type" value="Genomic_DNA"/>
</dbReference>
<feature type="signal peptide" evidence="1">
    <location>
        <begin position="1"/>
        <end position="17"/>
    </location>
</feature>
<dbReference type="Proteomes" id="UP000436006">
    <property type="component" value="Unassembled WGS sequence"/>
</dbReference>
<comment type="caution">
    <text evidence="3">The sequence shown here is derived from an EMBL/GenBank/DDBJ whole genome shotgun (WGS) entry which is preliminary data.</text>
</comment>
<evidence type="ECO:0000256" key="1">
    <source>
        <dbReference type="SAM" id="SignalP"/>
    </source>
</evidence>
<organism evidence="3 4">
    <name type="scientific">Spirosoma arboris</name>
    <dbReference type="NCBI Taxonomy" id="2682092"/>
    <lineage>
        <taxon>Bacteria</taxon>
        <taxon>Pseudomonadati</taxon>
        <taxon>Bacteroidota</taxon>
        <taxon>Cytophagia</taxon>
        <taxon>Cytophagales</taxon>
        <taxon>Cytophagaceae</taxon>
        <taxon>Spirosoma</taxon>
    </lineage>
</organism>
<accession>A0A7K1S6E3</accession>
<evidence type="ECO:0000313" key="4">
    <source>
        <dbReference type="Proteomes" id="UP000436006"/>
    </source>
</evidence>